<dbReference type="Proteomes" id="UP000000552">
    <property type="component" value="Chromosome"/>
</dbReference>
<sequence length="183" mass="20821">MKTKMTHAMRMELANAVRDRYAAATTKDKRRILEEFIAATGYHEKSAIRVLNSHPERKHRQTRQRPSLYDEAARAALIVLWEASDRVCGKRLKALLPILLPALERNGHLKLEEEIRHKILSMSAATIDRLLHAKAHHTYEKEAKGCARAPAAHQNAHLCRLERAASRQHGNGPGRSLRRGQPR</sequence>
<dbReference type="HOGENOM" id="CLU_1474065_0_0_5"/>
<gene>
    <name evidence="2" type="ordered locus">mll6280</name>
</gene>
<evidence type="ECO:0000313" key="3">
    <source>
        <dbReference type="Proteomes" id="UP000000552"/>
    </source>
</evidence>
<reference evidence="2 3" key="1">
    <citation type="journal article" date="2000" name="DNA Res.">
        <title>Complete genome structure of the nitrogen-fixing symbiotic bacterium Mesorhizobium loti.</title>
        <authorList>
            <person name="Kaneko T."/>
            <person name="Nakamura Y."/>
            <person name="Sato S."/>
            <person name="Asamizu E."/>
            <person name="Kato T."/>
            <person name="Sasamoto S."/>
            <person name="Watanabe A."/>
            <person name="Idesawa K."/>
            <person name="Ishikawa A."/>
            <person name="Kawashima K."/>
            <person name="Kimura T."/>
            <person name="Kishida Y."/>
            <person name="Kiyokawa C."/>
            <person name="Kohara M."/>
            <person name="Matsumoto M."/>
            <person name="Matsuno A."/>
            <person name="Mochizuki Y."/>
            <person name="Nakayama S."/>
            <person name="Nakazaki N."/>
            <person name="Shimpo S."/>
            <person name="Sugimoto M."/>
            <person name="Takeuchi C."/>
            <person name="Yamada M."/>
            <person name="Tabata S."/>
        </authorList>
    </citation>
    <scope>NUCLEOTIDE SEQUENCE [LARGE SCALE GENOMIC DNA]</scope>
    <source>
        <strain evidence="3">LMG 29417 / CECT 9101 / MAFF 303099</strain>
    </source>
</reference>
<name>Q989U2_RHILO</name>
<dbReference type="RefSeq" id="WP_010913921.1">
    <property type="nucleotide sequence ID" value="NC_002678.2"/>
</dbReference>
<dbReference type="AlphaFoldDB" id="Q989U2"/>
<dbReference type="EMBL" id="BA000012">
    <property type="protein sequence ID" value="BAB52602.1"/>
    <property type="molecule type" value="Genomic_DNA"/>
</dbReference>
<protein>
    <submittedName>
        <fullName evidence="2">Mll6280 protein</fullName>
    </submittedName>
</protein>
<accession>Q989U2</accession>
<feature type="region of interest" description="Disordered" evidence="1">
    <location>
        <begin position="163"/>
        <end position="183"/>
    </location>
</feature>
<proteinExistence type="predicted"/>
<organism evidence="2 3">
    <name type="scientific">Mesorhizobium japonicum (strain LMG 29417 / CECT 9101 / MAFF 303099)</name>
    <name type="common">Mesorhizobium loti (strain MAFF 303099)</name>
    <dbReference type="NCBI Taxonomy" id="266835"/>
    <lineage>
        <taxon>Bacteria</taxon>
        <taxon>Pseudomonadati</taxon>
        <taxon>Pseudomonadota</taxon>
        <taxon>Alphaproteobacteria</taxon>
        <taxon>Hyphomicrobiales</taxon>
        <taxon>Phyllobacteriaceae</taxon>
        <taxon>Mesorhizobium</taxon>
    </lineage>
</organism>
<dbReference type="KEGG" id="mlo:mll6280"/>
<evidence type="ECO:0000256" key="1">
    <source>
        <dbReference type="SAM" id="MobiDB-lite"/>
    </source>
</evidence>
<dbReference type="eggNOG" id="COG2801">
    <property type="taxonomic scope" value="Bacteria"/>
</dbReference>
<evidence type="ECO:0000313" key="2">
    <source>
        <dbReference type="EMBL" id="BAB52602.1"/>
    </source>
</evidence>